<sequence>MSRMPLKKAHLALETPENTESSSSSEDEEDEMLDEEDRGELQVEFEARTAEDCDYHGITRLLKQTFKGDEIPLDGLANYIIAQKTVGSVITQSNSGGADEDDEDEFDDLQNEVFGLISLCAYRIRVRLHPRLHPSTFAPFSLQHPRPHSPPSSPGTIQE</sequence>
<evidence type="ECO:0000256" key="2">
    <source>
        <dbReference type="SAM" id="MobiDB-lite"/>
    </source>
</evidence>
<protein>
    <submittedName>
        <fullName evidence="3">BCCIP -like protein</fullName>
    </submittedName>
</protein>
<dbReference type="Proteomes" id="UP000595437">
    <property type="component" value="Chromosome 2"/>
</dbReference>
<feature type="compositionally biased region" description="Acidic residues" evidence="2">
    <location>
        <begin position="25"/>
        <end position="38"/>
    </location>
</feature>
<dbReference type="GO" id="GO:0005634">
    <property type="term" value="C:nucleus"/>
    <property type="evidence" value="ECO:0007669"/>
    <property type="project" value="TreeGrafter"/>
</dbReference>
<feature type="region of interest" description="Disordered" evidence="2">
    <location>
        <begin position="137"/>
        <end position="159"/>
    </location>
</feature>
<reference evidence="4" key="1">
    <citation type="submission" date="2021-01" db="EMBL/GenBank/DDBJ databases">
        <title>Caligus Genome Assembly.</title>
        <authorList>
            <person name="Gallardo-Escarate C."/>
        </authorList>
    </citation>
    <scope>NUCLEOTIDE SEQUENCE [LARGE SCALE GENOMIC DNA]</scope>
</reference>
<evidence type="ECO:0000313" key="4">
    <source>
        <dbReference type="Proteomes" id="UP000595437"/>
    </source>
</evidence>
<organism evidence="3 4">
    <name type="scientific">Caligus rogercresseyi</name>
    <name type="common">Sea louse</name>
    <dbReference type="NCBI Taxonomy" id="217165"/>
    <lineage>
        <taxon>Eukaryota</taxon>
        <taxon>Metazoa</taxon>
        <taxon>Ecdysozoa</taxon>
        <taxon>Arthropoda</taxon>
        <taxon>Crustacea</taxon>
        <taxon>Multicrustacea</taxon>
        <taxon>Hexanauplia</taxon>
        <taxon>Copepoda</taxon>
        <taxon>Siphonostomatoida</taxon>
        <taxon>Caligidae</taxon>
        <taxon>Caligus</taxon>
    </lineage>
</organism>
<proteinExistence type="inferred from homology"/>
<dbReference type="Pfam" id="PF13862">
    <property type="entry name" value="BCCIP"/>
    <property type="match status" value="1"/>
</dbReference>
<name>A0A7T8QX65_CALRO</name>
<dbReference type="PANTHER" id="PTHR13261:SF0">
    <property type="entry name" value="BRCA2 AND CDKN1A-INTERACTING PROTEIN"/>
    <property type="match status" value="1"/>
</dbReference>
<keyword evidence="4" id="KW-1185">Reference proteome</keyword>
<gene>
    <name evidence="3" type="ORF">FKW44_003765</name>
</gene>
<feature type="compositionally biased region" description="Basic residues" evidence="2">
    <location>
        <begin position="1"/>
        <end position="10"/>
    </location>
</feature>
<accession>A0A7T8QX65</accession>
<dbReference type="PANTHER" id="PTHR13261">
    <property type="entry name" value="BRCA2 AND CDKN1A INTERACTING PROTEIN"/>
    <property type="match status" value="1"/>
</dbReference>
<evidence type="ECO:0000313" key="3">
    <source>
        <dbReference type="EMBL" id="QQP58444.1"/>
    </source>
</evidence>
<comment type="similarity">
    <text evidence="1">Belongs to the BCP1 family.</text>
</comment>
<evidence type="ECO:0000256" key="1">
    <source>
        <dbReference type="ARBA" id="ARBA00006781"/>
    </source>
</evidence>
<dbReference type="EMBL" id="CP045891">
    <property type="protein sequence ID" value="QQP58444.1"/>
    <property type="molecule type" value="Genomic_DNA"/>
</dbReference>
<dbReference type="OrthoDB" id="27543at2759"/>
<feature type="region of interest" description="Disordered" evidence="2">
    <location>
        <begin position="1"/>
        <end position="39"/>
    </location>
</feature>
<dbReference type="AlphaFoldDB" id="A0A7T8QX65"/>
<dbReference type="InterPro" id="IPR025602">
    <property type="entry name" value="BCP1_family"/>
</dbReference>